<dbReference type="EC" id="2.5.1.90" evidence="7"/>
<keyword evidence="5" id="KW-0460">Magnesium</keyword>
<evidence type="ECO:0000256" key="1">
    <source>
        <dbReference type="ARBA" id="ARBA00001946"/>
    </source>
</evidence>
<comment type="caution">
    <text evidence="7">The sequence shown here is derived from an EMBL/GenBank/DDBJ whole genome shotgun (WGS) entry which is preliminary data.</text>
</comment>
<evidence type="ECO:0000256" key="6">
    <source>
        <dbReference type="RuleBase" id="RU004466"/>
    </source>
</evidence>
<dbReference type="PANTHER" id="PTHR12001">
    <property type="entry name" value="GERANYLGERANYL PYROPHOSPHATE SYNTHASE"/>
    <property type="match status" value="1"/>
</dbReference>
<protein>
    <submittedName>
        <fullName evidence="7">Octaprenyl diphosphate synthase</fullName>
        <ecNumber evidence="7">2.5.1.90</ecNumber>
    </submittedName>
</protein>
<keyword evidence="4" id="KW-0479">Metal-binding</keyword>
<evidence type="ECO:0000256" key="2">
    <source>
        <dbReference type="ARBA" id="ARBA00006706"/>
    </source>
</evidence>
<gene>
    <name evidence="7" type="primary">ispB</name>
    <name evidence="7" type="ORF">QTP81_13715</name>
</gene>
<evidence type="ECO:0000256" key="3">
    <source>
        <dbReference type="ARBA" id="ARBA00022679"/>
    </source>
</evidence>
<evidence type="ECO:0000256" key="5">
    <source>
        <dbReference type="ARBA" id="ARBA00022842"/>
    </source>
</evidence>
<comment type="cofactor">
    <cofactor evidence="1">
        <name>Mg(2+)</name>
        <dbReference type="ChEBI" id="CHEBI:18420"/>
    </cofactor>
</comment>
<dbReference type="GO" id="GO:0106350">
    <property type="term" value="F:all-trans-octaprenyl-diphosphate synthase activity"/>
    <property type="evidence" value="ECO:0007669"/>
    <property type="project" value="UniProtKB-EC"/>
</dbReference>
<dbReference type="Pfam" id="PF00348">
    <property type="entry name" value="polyprenyl_synt"/>
    <property type="match status" value="1"/>
</dbReference>
<dbReference type="NCBIfam" id="NF008140">
    <property type="entry name" value="PRK10888.1"/>
    <property type="match status" value="1"/>
</dbReference>
<accession>A0ABT7SZN2</accession>
<keyword evidence="3 6" id="KW-0808">Transferase</keyword>
<evidence type="ECO:0000256" key="4">
    <source>
        <dbReference type="ARBA" id="ARBA00022723"/>
    </source>
</evidence>
<dbReference type="SFLD" id="SFLDS00005">
    <property type="entry name" value="Isoprenoid_Synthase_Type_I"/>
    <property type="match status" value="1"/>
</dbReference>
<sequence>MDKNAIQQLANDDMLAVNALIQEQVSSDVALINQLGFYIVNSGGKRLRPLLTVISARALGIQGQEHISLAAIIEFIHTATLLHDDVVDESTMRRGRETANELFGNQASVLVGDFLYSRAFQMMVGLQSMRVMDILSDATNRIAQGEVMQLMNCNDPDTTEERYLDVIYSKTARLFEAATQLAAVLTEQDESVELAMQTYGRHLGTAFQLIDDVLDYDADAATMGKNVGDDLAEGKPTLPLLYAMWNSEADDAQLIRSAIENGDGMQHFDKILGVINATGALSYTRQLAETEADAAIAALAPVPESDYKQALIALAHTAVERDA</sequence>
<dbReference type="EMBL" id="JAUCBP010000012">
    <property type="protein sequence ID" value="MDM7861653.1"/>
    <property type="molecule type" value="Genomic_DNA"/>
</dbReference>
<dbReference type="InterPro" id="IPR033749">
    <property type="entry name" value="Polyprenyl_synt_CS"/>
</dbReference>
<evidence type="ECO:0000313" key="7">
    <source>
        <dbReference type="EMBL" id="MDM7861653.1"/>
    </source>
</evidence>
<comment type="similarity">
    <text evidence="2 6">Belongs to the FPP/GGPP synthase family.</text>
</comment>
<dbReference type="InterPro" id="IPR000092">
    <property type="entry name" value="Polyprenyl_synt"/>
</dbReference>
<dbReference type="PROSITE" id="PS00723">
    <property type="entry name" value="POLYPRENYL_SYNTHASE_1"/>
    <property type="match status" value="1"/>
</dbReference>
<name>A0ABT7SZN2_9ALTE</name>
<dbReference type="PROSITE" id="PS00444">
    <property type="entry name" value="POLYPRENYL_SYNTHASE_2"/>
    <property type="match status" value="1"/>
</dbReference>
<reference evidence="7 8" key="1">
    <citation type="submission" date="2023-06" db="EMBL/GenBank/DDBJ databases">
        <title>Alteromonas sp. ASW11-36 isolated from intertidal sand.</title>
        <authorList>
            <person name="Li Y."/>
        </authorList>
    </citation>
    <scope>NUCLEOTIDE SEQUENCE [LARGE SCALE GENOMIC DNA]</scope>
    <source>
        <strain evidence="7 8">ASW11-36</strain>
    </source>
</reference>
<dbReference type="Gene3D" id="1.10.600.10">
    <property type="entry name" value="Farnesyl Diphosphate Synthase"/>
    <property type="match status" value="1"/>
</dbReference>
<keyword evidence="8" id="KW-1185">Reference proteome</keyword>
<dbReference type="PANTHER" id="PTHR12001:SF69">
    <property type="entry name" value="ALL TRANS-POLYPRENYL-DIPHOSPHATE SYNTHASE PDSS1"/>
    <property type="match status" value="1"/>
</dbReference>
<evidence type="ECO:0000313" key="8">
    <source>
        <dbReference type="Proteomes" id="UP001234343"/>
    </source>
</evidence>
<dbReference type="InterPro" id="IPR008949">
    <property type="entry name" value="Isoprenoid_synthase_dom_sf"/>
</dbReference>
<dbReference type="RefSeq" id="WP_289366299.1">
    <property type="nucleotide sequence ID" value="NZ_JAUCBP010000012.1"/>
</dbReference>
<proteinExistence type="inferred from homology"/>
<organism evidence="7 8">
    <name type="scientific">Alteromonas arenosi</name>
    <dbReference type="NCBI Taxonomy" id="3055817"/>
    <lineage>
        <taxon>Bacteria</taxon>
        <taxon>Pseudomonadati</taxon>
        <taxon>Pseudomonadota</taxon>
        <taxon>Gammaproteobacteria</taxon>
        <taxon>Alteromonadales</taxon>
        <taxon>Alteromonadaceae</taxon>
        <taxon>Alteromonas/Salinimonas group</taxon>
        <taxon>Alteromonas</taxon>
    </lineage>
</organism>
<dbReference type="Proteomes" id="UP001234343">
    <property type="component" value="Unassembled WGS sequence"/>
</dbReference>
<dbReference type="CDD" id="cd00685">
    <property type="entry name" value="Trans_IPPS_HT"/>
    <property type="match status" value="1"/>
</dbReference>
<dbReference type="SUPFAM" id="SSF48576">
    <property type="entry name" value="Terpenoid synthases"/>
    <property type="match status" value="1"/>
</dbReference>